<keyword evidence="1" id="KW-0479">Metal-binding</keyword>
<dbReference type="Gene3D" id="3.30.40.10">
    <property type="entry name" value="Zinc/RING finger domain, C3HC4 (zinc finger)"/>
    <property type="match status" value="1"/>
</dbReference>
<keyword evidence="3" id="KW-0862">Zinc</keyword>
<organism evidence="8 9">
    <name type="scientific">Cylindrotheca closterium</name>
    <dbReference type="NCBI Taxonomy" id="2856"/>
    <lineage>
        <taxon>Eukaryota</taxon>
        <taxon>Sar</taxon>
        <taxon>Stramenopiles</taxon>
        <taxon>Ochrophyta</taxon>
        <taxon>Bacillariophyta</taxon>
        <taxon>Bacillariophyceae</taxon>
        <taxon>Bacillariophycidae</taxon>
        <taxon>Bacillariales</taxon>
        <taxon>Bacillariaceae</taxon>
        <taxon>Cylindrotheca</taxon>
    </lineage>
</organism>
<gene>
    <name evidence="8" type="ORF">CYCCA115_LOCUS11523</name>
</gene>
<feature type="compositionally biased region" description="Basic and acidic residues" evidence="5">
    <location>
        <begin position="84"/>
        <end position="102"/>
    </location>
</feature>
<feature type="compositionally biased region" description="Acidic residues" evidence="5">
    <location>
        <begin position="155"/>
        <end position="165"/>
    </location>
</feature>
<accession>A0AAD2PUA6</accession>
<evidence type="ECO:0000256" key="6">
    <source>
        <dbReference type="SAM" id="Phobius"/>
    </source>
</evidence>
<evidence type="ECO:0000256" key="4">
    <source>
        <dbReference type="PROSITE-ProRule" id="PRU00175"/>
    </source>
</evidence>
<dbReference type="PANTHER" id="PTHR14155">
    <property type="entry name" value="RING FINGER DOMAIN-CONTAINING"/>
    <property type="match status" value="1"/>
</dbReference>
<comment type="caution">
    <text evidence="8">The sequence shown here is derived from an EMBL/GenBank/DDBJ whole genome shotgun (WGS) entry which is preliminary data.</text>
</comment>
<feature type="transmembrane region" description="Helical" evidence="6">
    <location>
        <begin position="36"/>
        <end position="56"/>
    </location>
</feature>
<protein>
    <recommendedName>
        <fullName evidence="7">RING-type domain-containing protein</fullName>
    </recommendedName>
</protein>
<evidence type="ECO:0000313" key="8">
    <source>
        <dbReference type="EMBL" id="CAJ1948251.1"/>
    </source>
</evidence>
<dbReference type="Proteomes" id="UP001295423">
    <property type="component" value="Unassembled WGS sequence"/>
</dbReference>
<keyword evidence="6" id="KW-0812">Transmembrane</keyword>
<evidence type="ECO:0000256" key="2">
    <source>
        <dbReference type="ARBA" id="ARBA00022771"/>
    </source>
</evidence>
<evidence type="ECO:0000256" key="5">
    <source>
        <dbReference type="SAM" id="MobiDB-lite"/>
    </source>
</evidence>
<feature type="region of interest" description="Disordered" evidence="5">
    <location>
        <begin position="79"/>
        <end position="165"/>
    </location>
</feature>
<feature type="compositionally biased region" description="Polar residues" evidence="5">
    <location>
        <begin position="129"/>
        <end position="151"/>
    </location>
</feature>
<keyword evidence="6" id="KW-1133">Transmembrane helix</keyword>
<dbReference type="InterPro" id="IPR053238">
    <property type="entry name" value="RING-H2_zinc_finger"/>
</dbReference>
<evidence type="ECO:0000256" key="1">
    <source>
        <dbReference type="ARBA" id="ARBA00022723"/>
    </source>
</evidence>
<feature type="compositionally biased region" description="Low complexity" evidence="5">
    <location>
        <begin position="1"/>
        <end position="21"/>
    </location>
</feature>
<feature type="domain" description="RING-type" evidence="7">
    <location>
        <begin position="170"/>
        <end position="214"/>
    </location>
</feature>
<evidence type="ECO:0000313" key="9">
    <source>
        <dbReference type="Proteomes" id="UP001295423"/>
    </source>
</evidence>
<keyword evidence="2 4" id="KW-0863">Zinc-finger</keyword>
<dbReference type="PROSITE" id="PS50089">
    <property type="entry name" value="ZF_RING_2"/>
    <property type="match status" value="1"/>
</dbReference>
<dbReference type="AlphaFoldDB" id="A0AAD2PUA6"/>
<keyword evidence="9" id="KW-1185">Reference proteome</keyword>
<dbReference type="EMBL" id="CAKOGP040001747">
    <property type="protein sequence ID" value="CAJ1948251.1"/>
    <property type="molecule type" value="Genomic_DNA"/>
</dbReference>
<sequence length="247" mass="27920">MNFTNETTLEPTTLLTSSSSFGDHDDAVTEQLKQDMMYFLGCVLVFLFAVCGTMFFDKRQQTEQSIKRIRLIMQSLVTQSVGKDGPERESKGKQEHHDKSAESEGSSTDGEHSDVENPIGKVDAGGSHQPRQSAIQRWKQLTSKIAPNSTRQTLEDEEDQLSETEEGDVCPICIMPFEEGDEACWSKNPECDHVFHTTCLKPWLMAHSECPCCRKDYLSSGQSKNKDQEKKKKDETNLRDLEFALDI</sequence>
<dbReference type="InterPro" id="IPR013083">
    <property type="entry name" value="Znf_RING/FYVE/PHD"/>
</dbReference>
<dbReference type="SUPFAM" id="SSF57850">
    <property type="entry name" value="RING/U-box"/>
    <property type="match status" value="1"/>
</dbReference>
<dbReference type="InterPro" id="IPR001841">
    <property type="entry name" value="Znf_RING"/>
</dbReference>
<evidence type="ECO:0000256" key="3">
    <source>
        <dbReference type="ARBA" id="ARBA00022833"/>
    </source>
</evidence>
<evidence type="ECO:0000259" key="7">
    <source>
        <dbReference type="PROSITE" id="PS50089"/>
    </source>
</evidence>
<proteinExistence type="predicted"/>
<keyword evidence="6" id="KW-0472">Membrane</keyword>
<name>A0AAD2PUA6_9STRA</name>
<dbReference type="GO" id="GO:0008270">
    <property type="term" value="F:zinc ion binding"/>
    <property type="evidence" value="ECO:0007669"/>
    <property type="project" value="UniProtKB-KW"/>
</dbReference>
<dbReference type="PANTHER" id="PTHR14155:SF627">
    <property type="entry name" value="OS06G0192800 PROTEIN"/>
    <property type="match status" value="1"/>
</dbReference>
<feature type="region of interest" description="Disordered" evidence="5">
    <location>
        <begin position="1"/>
        <end position="23"/>
    </location>
</feature>
<reference evidence="8" key="1">
    <citation type="submission" date="2023-08" db="EMBL/GenBank/DDBJ databases">
        <authorList>
            <person name="Audoor S."/>
            <person name="Bilcke G."/>
        </authorList>
    </citation>
    <scope>NUCLEOTIDE SEQUENCE</scope>
</reference>
<dbReference type="Pfam" id="PF13639">
    <property type="entry name" value="zf-RING_2"/>
    <property type="match status" value="1"/>
</dbReference>